<keyword evidence="3" id="KW-1185">Reference proteome</keyword>
<dbReference type="Proteomes" id="UP000314294">
    <property type="component" value="Unassembled WGS sequence"/>
</dbReference>
<feature type="region of interest" description="Disordered" evidence="1">
    <location>
        <begin position="72"/>
        <end position="124"/>
    </location>
</feature>
<evidence type="ECO:0000256" key="1">
    <source>
        <dbReference type="SAM" id="MobiDB-lite"/>
    </source>
</evidence>
<evidence type="ECO:0000313" key="3">
    <source>
        <dbReference type="Proteomes" id="UP000314294"/>
    </source>
</evidence>
<comment type="caution">
    <text evidence="2">The sequence shown here is derived from an EMBL/GenBank/DDBJ whole genome shotgun (WGS) entry which is preliminary data.</text>
</comment>
<accession>A0A4Z2EPG1</accession>
<reference evidence="2 3" key="1">
    <citation type="submission" date="2019-03" db="EMBL/GenBank/DDBJ databases">
        <title>First draft genome of Liparis tanakae, snailfish: a comprehensive survey of snailfish specific genes.</title>
        <authorList>
            <person name="Kim W."/>
            <person name="Song I."/>
            <person name="Jeong J.-H."/>
            <person name="Kim D."/>
            <person name="Kim S."/>
            <person name="Ryu S."/>
            <person name="Song J.Y."/>
            <person name="Lee S.K."/>
        </authorList>
    </citation>
    <scope>NUCLEOTIDE SEQUENCE [LARGE SCALE GENOMIC DNA]</scope>
    <source>
        <tissue evidence="2">Muscle</tissue>
    </source>
</reference>
<dbReference type="AlphaFoldDB" id="A0A4Z2EPG1"/>
<dbReference type="EMBL" id="SRLO01004241">
    <property type="protein sequence ID" value="TNN30675.1"/>
    <property type="molecule type" value="Genomic_DNA"/>
</dbReference>
<evidence type="ECO:0000313" key="2">
    <source>
        <dbReference type="EMBL" id="TNN30675.1"/>
    </source>
</evidence>
<protein>
    <submittedName>
        <fullName evidence="2">Uncharacterized protein</fullName>
    </submittedName>
</protein>
<feature type="region of interest" description="Disordered" evidence="1">
    <location>
        <begin position="30"/>
        <end position="50"/>
    </location>
</feature>
<feature type="compositionally biased region" description="Basic and acidic residues" evidence="1">
    <location>
        <begin position="102"/>
        <end position="124"/>
    </location>
</feature>
<organism evidence="2 3">
    <name type="scientific">Liparis tanakae</name>
    <name type="common">Tanaka's snailfish</name>
    <dbReference type="NCBI Taxonomy" id="230148"/>
    <lineage>
        <taxon>Eukaryota</taxon>
        <taxon>Metazoa</taxon>
        <taxon>Chordata</taxon>
        <taxon>Craniata</taxon>
        <taxon>Vertebrata</taxon>
        <taxon>Euteleostomi</taxon>
        <taxon>Actinopterygii</taxon>
        <taxon>Neopterygii</taxon>
        <taxon>Teleostei</taxon>
        <taxon>Neoteleostei</taxon>
        <taxon>Acanthomorphata</taxon>
        <taxon>Eupercaria</taxon>
        <taxon>Perciformes</taxon>
        <taxon>Cottioidei</taxon>
        <taxon>Cottales</taxon>
        <taxon>Liparidae</taxon>
        <taxon>Liparis</taxon>
    </lineage>
</organism>
<name>A0A4Z2EPG1_9TELE</name>
<gene>
    <name evidence="2" type="ORF">EYF80_059174</name>
</gene>
<sequence length="124" mass="13186">MLQLDRQLCYTWCSKWYELATSSEREMSRFQTAAPLGSGGTPRPPGGNRVSAAVLPRPTALLLSLTPTAAPRCSRASPLASHTPVIPHRGGGGKQGPFRGSRGAERGGEGQRGAERGREGQRGF</sequence>
<proteinExistence type="predicted"/>